<comment type="caution">
    <text evidence="1">The sequence shown here is derived from an EMBL/GenBank/DDBJ whole genome shotgun (WGS) entry which is preliminary data.</text>
</comment>
<keyword evidence="2" id="KW-1185">Reference proteome</keyword>
<sequence length="215" mass="24034">MAKKRKSDATGLDEVDRTLFSSFCTAAKSISQLYTQAQHHHRIAFHEGERHFVEKLCQWLKDQQRALIAVEDILQFLQDEHDSTNGDEMMMSPAYQSQQSPAHVLQQQQQSLLSVHQTASDIMGHSGLGNVSRAMLSDQSKAYIFSGALSSPSRRGLSPFGSIQIDSAVSQNIRVGSIFEQQTQRDENLDYYVERHNSSSATSHIGSTIYACDPQ</sequence>
<evidence type="ECO:0000313" key="1">
    <source>
        <dbReference type="EMBL" id="KAJ7570574.1"/>
    </source>
</evidence>
<protein>
    <submittedName>
        <fullName evidence="1">Uncharacterized protein</fullName>
    </submittedName>
</protein>
<reference evidence="2" key="1">
    <citation type="journal article" date="2024" name="Proc. Natl. Acad. Sci. U.S.A.">
        <title>Extraordinary preservation of gene collinearity over three hundred million years revealed in homosporous lycophytes.</title>
        <authorList>
            <person name="Li C."/>
            <person name="Wickell D."/>
            <person name="Kuo L.Y."/>
            <person name="Chen X."/>
            <person name="Nie B."/>
            <person name="Liao X."/>
            <person name="Peng D."/>
            <person name="Ji J."/>
            <person name="Jenkins J."/>
            <person name="Williams M."/>
            <person name="Shu S."/>
            <person name="Plott C."/>
            <person name="Barry K."/>
            <person name="Rajasekar S."/>
            <person name="Grimwood J."/>
            <person name="Han X."/>
            <person name="Sun S."/>
            <person name="Hou Z."/>
            <person name="He W."/>
            <person name="Dai G."/>
            <person name="Sun C."/>
            <person name="Schmutz J."/>
            <person name="Leebens-Mack J.H."/>
            <person name="Li F.W."/>
            <person name="Wang L."/>
        </authorList>
    </citation>
    <scope>NUCLEOTIDE SEQUENCE [LARGE SCALE GENOMIC DNA]</scope>
    <source>
        <strain evidence="2">cv. PW_Plant_1</strain>
    </source>
</reference>
<organism evidence="1 2">
    <name type="scientific">Diphasiastrum complanatum</name>
    <name type="common">Issler's clubmoss</name>
    <name type="synonym">Lycopodium complanatum</name>
    <dbReference type="NCBI Taxonomy" id="34168"/>
    <lineage>
        <taxon>Eukaryota</taxon>
        <taxon>Viridiplantae</taxon>
        <taxon>Streptophyta</taxon>
        <taxon>Embryophyta</taxon>
        <taxon>Tracheophyta</taxon>
        <taxon>Lycopodiopsida</taxon>
        <taxon>Lycopodiales</taxon>
        <taxon>Lycopodiaceae</taxon>
        <taxon>Lycopodioideae</taxon>
        <taxon>Diphasiastrum</taxon>
    </lineage>
</organism>
<dbReference type="Proteomes" id="UP001162992">
    <property type="component" value="Chromosome 1"/>
</dbReference>
<gene>
    <name evidence="1" type="ORF">O6H91_01G126600</name>
</gene>
<accession>A0ACC2EVS2</accession>
<evidence type="ECO:0000313" key="2">
    <source>
        <dbReference type="Proteomes" id="UP001162992"/>
    </source>
</evidence>
<name>A0ACC2EVS2_DIPCM</name>
<proteinExistence type="predicted"/>
<dbReference type="EMBL" id="CM055092">
    <property type="protein sequence ID" value="KAJ7570574.1"/>
    <property type="molecule type" value="Genomic_DNA"/>
</dbReference>